<feature type="domain" description="ABC transporter" evidence="3">
    <location>
        <begin position="24"/>
        <end position="73"/>
    </location>
</feature>
<dbReference type="EMBL" id="KZ997954">
    <property type="protein sequence ID" value="RKO86737.1"/>
    <property type="molecule type" value="Genomic_DNA"/>
</dbReference>
<dbReference type="AlphaFoldDB" id="A0A4V1IQJ1"/>
<dbReference type="PANTHER" id="PTHR43158:SF2">
    <property type="entry name" value="SKFA PEPTIDE EXPORT ATP-BINDING PROTEIN SKFE"/>
    <property type="match status" value="1"/>
</dbReference>
<keyword evidence="2" id="KW-0067">ATP-binding</keyword>
<dbReference type="Pfam" id="PF00005">
    <property type="entry name" value="ABC_tran"/>
    <property type="match status" value="1"/>
</dbReference>
<dbReference type="InterPro" id="IPR003439">
    <property type="entry name" value="ABC_transporter-like_ATP-bd"/>
</dbReference>
<gene>
    <name evidence="4" type="ORF">BDK51DRAFT_21124</name>
</gene>
<keyword evidence="1" id="KW-0547">Nucleotide-binding</keyword>
<name>A0A4V1IQJ1_9FUNG</name>
<accession>A0A4V1IQJ1</accession>
<dbReference type="GO" id="GO:0005524">
    <property type="term" value="F:ATP binding"/>
    <property type="evidence" value="ECO:0007669"/>
    <property type="project" value="UniProtKB-KW"/>
</dbReference>
<dbReference type="Proteomes" id="UP000269721">
    <property type="component" value="Unassembled WGS sequence"/>
</dbReference>
<sequence length="116" mass="12538">MSDPSTPAIEVSNLNFDFGGPPILRDLSFNVPRGSRCLLVGANGAGKSTLLRILAGKRLMKGNVKTLGKNPFNEGSRGITYLGMEWSNNPVVRQDVPVSRLLKTLGADAFDWGYIC</sequence>
<proteinExistence type="predicted"/>
<evidence type="ECO:0000256" key="1">
    <source>
        <dbReference type="ARBA" id="ARBA00022741"/>
    </source>
</evidence>
<organism evidence="4 5">
    <name type="scientific">Blyttiomyces helicus</name>
    <dbReference type="NCBI Taxonomy" id="388810"/>
    <lineage>
        <taxon>Eukaryota</taxon>
        <taxon>Fungi</taxon>
        <taxon>Fungi incertae sedis</taxon>
        <taxon>Chytridiomycota</taxon>
        <taxon>Chytridiomycota incertae sedis</taxon>
        <taxon>Chytridiomycetes</taxon>
        <taxon>Chytridiomycetes incertae sedis</taxon>
        <taxon>Blyttiomyces</taxon>
    </lineage>
</organism>
<dbReference type="Gene3D" id="3.40.50.300">
    <property type="entry name" value="P-loop containing nucleotide triphosphate hydrolases"/>
    <property type="match status" value="1"/>
</dbReference>
<dbReference type="PANTHER" id="PTHR43158">
    <property type="entry name" value="SKFA PEPTIDE EXPORT ATP-BINDING PROTEIN SKFE"/>
    <property type="match status" value="1"/>
</dbReference>
<keyword evidence="5" id="KW-1185">Reference proteome</keyword>
<evidence type="ECO:0000313" key="4">
    <source>
        <dbReference type="EMBL" id="RKO86737.1"/>
    </source>
</evidence>
<dbReference type="SUPFAM" id="SSF52540">
    <property type="entry name" value="P-loop containing nucleoside triphosphate hydrolases"/>
    <property type="match status" value="1"/>
</dbReference>
<dbReference type="OrthoDB" id="6512918at2759"/>
<protein>
    <submittedName>
        <fullName evidence="4">P-loop containing nucleoside triphosphate hydrolase protein</fullName>
    </submittedName>
</protein>
<keyword evidence="4" id="KW-0378">Hydrolase</keyword>
<reference evidence="5" key="1">
    <citation type="journal article" date="2018" name="Nat. Microbiol.">
        <title>Leveraging single-cell genomics to expand the fungal tree of life.</title>
        <authorList>
            <person name="Ahrendt S.R."/>
            <person name="Quandt C.A."/>
            <person name="Ciobanu D."/>
            <person name="Clum A."/>
            <person name="Salamov A."/>
            <person name="Andreopoulos B."/>
            <person name="Cheng J.F."/>
            <person name="Woyke T."/>
            <person name="Pelin A."/>
            <person name="Henrissat B."/>
            <person name="Reynolds N.K."/>
            <person name="Benny G.L."/>
            <person name="Smith M.E."/>
            <person name="James T.Y."/>
            <person name="Grigoriev I.V."/>
        </authorList>
    </citation>
    <scope>NUCLEOTIDE SEQUENCE [LARGE SCALE GENOMIC DNA]</scope>
</reference>
<dbReference type="GO" id="GO:0016887">
    <property type="term" value="F:ATP hydrolysis activity"/>
    <property type="evidence" value="ECO:0007669"/>
    <property type="project" value="InterPro"/>
</dbReference>
<evidence type="ECO:0000259" key="3">
    <source>
        <dbReference type="Pfam" id="PF00005"/>
    </source>
</evidence>
<evidence type="ECO:0000256" key="2">
    <source>
        <dbReference type="ARBA" id="ARBA00022840"/>
    </source>
</evidence>
<dbReference type="InterPro" id="IPR027417">
    <property type="entry name" value="P-loop_NTPase"/>
</dbReference>
<evidence type="ECO:0000313" key="5">
    <source>
        <dbReference type="Proteomes" id="UP000269721"/>
    </source>
</evidence>